<evidence type="ECO:0000259" key="1">
    <source>
        <dbReference type="PROSITE" id="PS51186"/>
    </source>
</evidence>
<dbReference type="Pfam" id="PF08445">
    <property type="entry name" value="FR47"/>
    <property type="match status" value="1"/>
</dbReference>
<dbReference type="Gene3D" id="3.40.630.30">
    <property type="match status" value="1"/>
</dbReference>
<dbReference type="HOGENOM" id="CLU_085660_0_0_11"/>
<evidence type="ECO:0000313" key="3">
    <source>
        <dbReference type="Proteomes" id="UP000000657"/>
    </source>
</evidence>
<feature type="domain" description="N-acetyltransferase" evidence="1">
    <location>
        <begin position="99"/>
        <end position="240"/>
    </location>
</feature>
<accession>Q0RGA0</accession>
<dbReference type="InterPro" id="IPR016181">
    <property type="entry name" value="Acyl_CoA_acyltransferase"/>
</dbReference>
<dbReference type="CDD" id="cd04301">
    <property type="entry name" value="NAT_SF"/>
    <property type="match status" value="1"/>
</dbReference>
<gene>
    <name evidence="2" type="ordered locus">FRAAL4848</name>
</gene>
<dbReference type="SUPFAM" id="SSF55729">
    <property type="entry name" value="Acyl-CoA N-acyltransferases (Nat)"/>
    <property type="match status" value="1"/>
</dbReference>
<name>Q0RGA0_FRAAA</name>
<reference evidence="2 3" key="1">
    <citation type="journal article" date="2007" name="Genome Res.">
        <title>Genome characteristics of facultatively symbiotic Frankia sp. strains reflect host range and host plant biogeography.</title>
        <authorList>
            <person name="Normand P."/>
            <person name="Lapierre P."/>
            <person name="Tisa L.S."/>
            <person name="Gogarten J.P."/>
            <person name="Alloisio N."/>
            <person name="Bagnarol E."/>
            <person name="Bassi C.A."/>
            <person name="Berry A.M."/>
            <person name="Bickhart D.M."/>
            <person name="Choisne N."/>
            <person name="Couloux A."/>
            <person name="Cournoyer B."/>
            <person name="Cruveiller S."/>
            <person name="Daubin V."/>
            <person name="Demange N."/>
            <person name="Francino M.P."/>
            <person name="Goltsman E."/>
            <person name="Huang Y."/>
            <person name="Kopp O.R."/>
            <person name="Labarre L."/>
            <person name="Lapidus A."/>
            <person name="Lavire C."/>
            <person name="Marechal J."/>
            <person name="Martinez M."/>
            <person name="Mastronunzio J.E."/>
            <person name="Mullin B.C."/>
            <person name="Niemann J."/>
            <person name="Pujic P."/>
            <person name="Rawnsley T."/>
            <person name="Rouy Z."/>
            <person name="Schenowitz C."/>
            <person name="Sellstedt A."/>
            <person name="Tavares F."/>
            <person name="Tomkins J.P."/>
            <person name="Vallenet D."/>
            <person name="Valverde C."/>
            <person name="Wall L.G."/>
            <person name="Wang Y."/>
            <person name="Medigue C."/>
            <person name="Benson D.R."/>
        </authorList>
    </citation>
    <scope>NUCLEOTIDE SEQUENCE [LARGE SCALE GENOMIC DNA]</scope>
    <source>
        <strain evidence="3">DSM 45986 / CECT 9034 / ACN14a</strain>
    </source>
</reference>
<dbReference type="STRING" id="326424.FRAAL4848"/>
<dbReference type="Proteomes" id="UP000000657">
    <property type="component" value="Chromosome"/>
</dbReference>
<dbReference type="PROSITE" id="PS51186">
    <property type="entry name" value="GNAT"/>
    <property type="match status" value="1"/>
</dbReference>
<keyword evidence="3" id="KW-1185">Reference proteome</keyword>
<dbReference type="eggNOG" id="COG3393">
    <property type="taxonomic scope" value="Bacteria"/>
</dbReference>
<dbReference type="InterPro" id="IPR013653">
    <property type="entry name" value="GCN5-like_dom"/>
</dbReference>
<protein>
    <submittedName>
        <fullName evidence="2">Acetyltransferase</fullName>
    </submittedName>
</protein>
<dbReference type="AlphaFoldDB" id="Q0RGA0"/>
<dbReference type="EMBL" id="CT573213">
    <property type="protein sequence ID" value="CAJ63489.1"/>
    <property type="molecule type" value="Genomic_DNA"/>
</dbReference>
<dbReference type="RefSeq" id="WP_011605962.1">
    <property type="nucleotide sequence ID" value="NC_008278.1"/>
</dbReference>
<dbReference type="GO" id="GO:0016747">
    <property type="term" value="F:acyltransferase activity, transferring groups other than amino-acyl groups"/>
    <property type="evidence" value="ECO:0007669"/>
    <property type="project" value="InterPro"/>
</dbReference>
<dbReference type="KEGG" id="fal:FRAAL4848"/>
<organism evidence="2 3">
    <name type="scientific">Frankia alni (strain DSM 45986 / CECT 9034 / ACN14a)</name>
    <dbReference type="NCBI Taxonomy" id="326424"/>
    <lineage>
        <taxon>Bacteria</taxon>
        <taxon>Bacillati</taxon>
        <taxon>Actinomycetota</taxon>
        <taxon>Actinomycetes</taxon>
        <taxon>Frankiales</taxon>
        <taxon>Frankiaceae</taxon>
        <taxon>Frankia</taxon>
    </lineage>
</organism>
<sequence length="256" mass="26877">MTNRHVLDNPARSALLGPQAHLAERRGEVLRYPADVCPFIALPDEPDENTWRDLATLLGPGALVPFTGVDADLPPGWEEVGFGPGVQMIDAGVDAVGDDDAVRLGPADVPEMLDLVARTRPGPFLPRTIALGTYLGIRRGGALVAMAGERLHPPGWTEISAVCTDPDQQGTGLASRLVRAVAAGIRARGEIPFLHAAATNTNAIRLYEALGFRLRRTVTFRAARVPGAAGVPVPAQADANADEPFAARPGAGEPAV</sequence>
<evidence type="ECO:0000313" key="2">
    <source>
        <dbReference type="EMBL" id="CAJ63489.1"/>
    </source>
</evidence>
<dbReference type="InterPro" id="IPR000182">
    <property type="entry name" value="GNAT_dom"/>
</dbReference>
<proteinExistence type="predicted"/>
<dbReference type="OrthoDB" id="9797456at2"/>